<proteinExistence type="predicted"/>
<feature type="region of interest" description="Disordered" evidence="4">
    <location>
        <begin position="1"/>
        <end position="25"/>
    </location>
</feature>
<keyword evidence="1" id="KW-0805">Transcription regulation</keyword>
<dbReference type="CDD" id="cd00090">
    <property type="entry name" value="HTH_ARSR"/>
    <property type="match status" value="1"/>
</dbReference>
<keyword evidence="2 6" id="KW-0238">DNA-binding</keyword>
<evidence type="ECO:0000256" key="1">
    <source>
        <dbReference type="ARBA" id="ARBA00023015"/>
    </source>
</evidence>
<keyword evidence="3" id="KW-0804">Transcription</keyword>
<dbReference type="Gene3D" id="1.10.10.10">
    <property type="entry name" value="Winged helix-like DNA-binding domain superfamily/Winged helix DNA-binding domain"/>
    <property type="match status" value="1"/>
</dbReference>
<evidence type="ECO:0000259" key="5">
    <source>
        <dbReference type="PROSITE" id="PS50995"/>
    </source>
</evidence>
<dbReference type="PANTHER" id="PTHR42756">
    <property type="entry name" value="TRANSCRIPTIONAL REGULATOR, MARR"/>
    <property type="match status" value="1"/>
</dbReference>
<dbReference type="SMART" id="SM00347">
    <property type="entry name" value="HTH_MARR"/>
    <property type="match status" value="1"/>
</dbReference>
<dbReference type="InterPro" id="IPR036390">
    <property type="entry name" value="WH_DNA-bd_sf"/>
</dbReference>
<gene>
    <name evidence="6" type="ORF">QF035_010713</name>
</gene>
<dbReference type="PRINTS" id="PR00598">
    <property type="entry name" value="HTHMARR"/>
</dbReference>
<evidence type="ECO:0000313" key="6">
    <source>
        <dbReference type="EMBL" id="MDQ1033131.1"/>
    </source>
</evidence>
<dbReference type="InterPro" id="IPR036388">
    <property type="entry name" value="WH-like_DNA-bd_sf"/>
</dbReference>
<dbReference type="PROSITE" id="PS50995">
    <property type="entry name" value="HTH_MARR_2"/>
    <property type="match status" value="1"/>
</dbReference>
<dbReference type="EMBL" id="JAUSZI010000002">
    <property type="protein sequence ID" value="MDQ1033131.1"/>
    <property type="molecule type" value="Genomic_DNA"/>
</dbReference>
<reference evidence="6 7" key="1">
    <citation type="submission" date="2023-07" db="EMBL/GenBank/DDBJ databases">
        <title>Comparative genomics of wheat-associated soil bacteria to identify genetic determinants of phenazine resistance.</title>
        <authorList>
            <person name="Mouncey N."/>
        </authorList>
    </citation>
    <scope>NUCLEOTIDE SEQUENCE [LARGE SCALE GENOMIC DNA]</scope>
    <source>
        <strain evidence="6 7">V2I4</strain>
    </source>
</reference>
<dbReference type="Pfam" id="PF12802">
    <property type="entry name" value="MarR_2"/>
    <property type="match status" value="1"/>
</dbReference>
<keyword evidence="7" id="KW-1185">Reference proteome</keyword>
<accession>A0ABU0TDU4</accession>
<dbReference type="InterPro" id="IPR000835">
    <property type="entry name" value="HTH_MarR-typ"/>
</dbReference>
<name>A0ABU0TDU4_9ACTN</name>
<protein>
    <submittedName>
        <fullName evidence="6">DNA-binding MarR family transcriptional regulator</fullName>
    </submittedName>
</protein>
<feature type="domain" description="HTH marR-type" evidence="5">
    <location>
        <begin position="28"/>
        <end position="160"/>
    </location>
</feature>
<dbReference type="InterPro" id="IPR011991">
    <property type="entry name" value="ArsR-like_HTH"/>
</dbReference>
<dbReference type="SUPFAM" id="SSF46785">
    <property type="entry name" value="Winged helix' DNA-binding domain"/>
    <property type="match status" value="1"/>
</dbReference>
<dbReference type="PANTHER" id="PTHR42756:SF1">
    <property type="entry name" value="TRANSCRIPTIONAL REPRESSOR OF EMRAB OPERON"/>
    <property type="match status" value="1"/>
</dbReference>
<comment type="caution">
    <text evidence="6">The sequence shown here is derived from an EMBL/GenBank/DDBJ whole genome shotgun (WGS) entry which is preliminary data.</text>
</comment>
<evidence type="ECO:0000256" key="4">
    <source>
        <dbReference type="SAM" id="MobiDB-lite"/>
    </source>
</evidence>
<evidence type="ECO:0000313" key="7">
    <source>
        <dbReference type="Proteomes" id="UP001230328"/>
    </source>
</evidence>
<evidence type="ECO:0000256" key="3">
    <source>
        <dbReference type="ARBA" id="ARBA00023163"/>
    </source>
</evidence>
<dbReference type="Proteomes" id="UP001230328">
    <property type="component" value="Unassembled WGS sequence"/>
</dbReference>
<dbReference type="GO" id="GO:0003677">
    <property type="term" value="F:DNA binding"/>
    <property type="evidence" value="ECO:0007669"/>
    <property type="project" value="UniProtKB-KW"/>
</dbReference>
<sequence length="170" mass="18849">MDTPTTRRSRAPENGRAPSVHPPSAAYTGRLSHAVFLLARAHRTVAAGMLRDLGLRPGQELLIMRLLDRDDQSQSELQEAVGLDHSTVSRSLRRMQAAGLLVRAQAAHDRRVQKVRLTADGRALRRPLQAMWAHLEQLSVRELDEDAVTSFTSTALAIERAVTGRGRRYG</sequence>
<organism evidence="6 7">
    <name type="scientific">Streptomyces umbrinus</name>
    <dbReference type="NCBI Taxonomy" id="67370"/>
    <lineage>
        <taxon>Bacteria</taxon>
        <taxon>Bacillati</taxon>
        <taxon>Actinomycetota</taxon>
        <taxon>Actinomycetes</taxon>
        <taxon>Kitasatosporales</taxon>
        <taxon>Streptomycetaceae</taxon>
        <taxon>Streptomyces</taxon>
        <taxon>Streptomyces phaeochromogenes group</taxon>
    </lineage>
</organism>
<evidence type="ECO:0000256" key="2">
    <source>
        <dbReference type="ARBA" id="ARBA00023125"/>
    </source>
</evidence>